<dbReference type="Gene3D" id="1.20.1540.10">
    <property type="entry name" value="Rhomboid-like"/>
    <property type="match status" value="1"/>
</dbReference>
<dbReference type="SUPFAM" id="SSF144091">
    <property type="entry name" value="Rhomboid-like"/>
    <property type="match status" value="1"/>
</dbReference>
<dbReference type="InterPro" id="IPR013861">
    <property type="entry name" value="TMEM115/Pdh1/Rbl19"/>
</dbReference>
<feature type="compositionally biased region" description="Low complexity" evidence="5">
    <location>
        <begin position="242"/>
        <end position="255"/>
    </location>
</feature>
<dbReference type="AlphaFoldDB" id="A0AAE0U650"/>
<accession>A0AAE0U650</accession>
<feature type="transmembrane region" description="Helical" evidence="6">
    <location>
        <begin position="178"/>
        <end position="200"/>
    </location>
</feature>
<evidence type="ECO:0000256" key="4">
    <source>
        <dbReference type="ARBA" id="ARBA00023136"/>
    </source>
</evidence>
<sequence length="278" mass="31026">MSFTDTPVTKALVLGVVGLSIGASIFDIKHYFYISIGTHFLRYGQLWRIFTYQLCYTNSSEVLFGAMSLYHMRMVERFWGSRKYASFIITTGLLTAIIPPILLTTLLRPLSFGVLDYIPAGPTPILFAILAQYHAMIPQIYKYKVSLSTSSPPSNSNDDTTGYIFSDKSTRYLMALQLAMFQWPGSLLGAVIGWVVGFLWRNDLLPAAVSRWRVPGWVVGMRSQKRNDRFDGIRRRLEDEGASTGTATGAQTAAGGAEGENRRRPLGQQLIDEVRGAF</sequence>
<feature type="transmembrane region" description="Helical" evidence="6">
    <location>
        <begin position="46"/>
        <end position="72"/>
    </location>
</feature>
<proteinExistence type="predicted"/>
<name>A0AAE0U650_SORBR</name>
<feature type="transmembrane region" description="Helical" evidence="6">
    <location>
        <begin position="12"/>
        <end position="34"/>
    </location>
</feature>
<reference evidence="7" key="2">
    <citation type="submission" date="2023-07" db="EMBL/GenBank/DDBJ databases">
        <authorList>
            <consortium name="Lawrence Berkeley National Laboratory"/>
            <person name="Haridas S."/>
            <person name="Hensen N."/>
            <person name="Bonometti L."/>
            <person name="Westerberg I."/>
            <person name="Brannstrom I.O."/>
            <person name="Guillou S."/>
            <person name="Cros-Aarteil S."/>
            <person name="Calhoun S."/>
            <person name="Kuo A."/>
            <person name="Mondo S."/>
            <person name="Pangilinan J."/>
            <person name="Riley R."/>
            <person name="LaButti K."/>
            <person name="Andreopoulos B."/>
            <person name="Lipzen A."/>
            <person name="Chen C."/>
            <person name="Yanf M."/>
            <person name="Daum C."/>
            <person name="Ng V."/>
            <person name="Clum A."/>
            <person name="Steindorff A."/>
            <person name="Ohm R."/>
            <person name="Martin F."/>
            <person name="Silar P."/>
            <person name="Natvig D."/>
            <person name="Lalanne C."/>
            <person name="Gautier V."/>
            <person name="Ament-velasquez S.L."/>
            <person name="Kruys A."/>
            <person name="Hutchinson M.I."/>
            <person name="Powell A.J."/>
            <person name="Barry K."/>
            <person name="Miller A.N."/>
            <person name="Grigoriev I.V."/>
            <person name="Debuchy R."/>
            <person name="Gladieux P."/>
            <person name="Thoren M.H."/>
            <person name="Johannesson H."/>
        </authorList>
    </citation>
    <scope>NUCLEOTIDE SEQUENCE</scope>
    <source>
        <strain evidence="7">FGSC 1904</strain>
    </source>
</reference>
<evidence type="ECO:0000256" key="6">
    <source>
        <dbReference type="SAM" id="Phobius"/>
    </source>
</evidence>
<dbReference type="InterPro" id="IPR035952">
    <property type="entry name" value="Rhomboid-like_sf"/>
</dbReference>
<comment type="caution">
    <text evidence="7">The sequence shown here is derived from an EMBL/GenBank/DDBJ whole genome shotgun (WGS) entry which is preliminary data.</text>
</comment>
<organism evidence="7 8">
    <name type="scientific">Sordaria brevicollis</name>
    <dbReference type="NCBI Taxonomy" id="83679"/>
    <lineage>
        <taxon>Eukaryota</taxon>
        <taxon>Fungi</taxon>
        <taxon>Dikarya</taxon>
        <taxon>Ascomycota</taxon>
        <taxon>Pezizomycotina</taxon>
        <taxon>Sordariomycetes</taxon>
        <taxon>Sordariomycetidae</taxon>
        <taxon>Sordariales</taxon>
        <taxon>Sordariaceae</taxon>
        <taxon>Sordaria</taxon>
    </lineage>
</organism>
<reference evidence="7" key="1">
    <citation type="journal article" date="2023" name="Mol. Phylogenet. Evol.">
        <title>Genome-scale phylogeny and comparative genomics of the fungal order Sordariales.</title>
        <authorList>
            <person name="Hensen N."/>
            <person name="Bonometti L."/>
            <person name="Westerberg I."/>
            <person name="Brannstrom I.O."/>
            <person name="Guillou S."/>
            <person name="Cros-Aarteil S."/>
            <person name="Calhoun S."/>
            <person name="Haridas S."/>
            <person name="Kuo A."/>
            <person name="Mondo S."/>
            <person name="Pangilinan J."/>
            <person name="Riley R."/>
            <person name="LaButti K."/>
            <person name="Andreopoulos B."/>
            <person name="Lipzen A."/>
            <person name="Chen C."/>
            <person name="Yan M."/>
            <person name="Daum C."/>
            <person name="Ng V."/>
            <person name="Clum A."/>
            <person name="Steindorff A."/>
            <person name="Ohm R.A."/>
            <person name="Martin F."/>
            <person name="Silar P."/>
            <person name="Natvig D.O."/>
            <person name="Lalanne C."/>
            <person name="Gautier V."/>
            <person name="Ament-Velasquez S.L."/>
            <person name="Kruys A."/>
            <person name="Hutchinson M.I."/>
            <person name="Powell A.J."/>
            <person name="Barry K."/>
            <person name="Miller A.N."/>
            <person name="Grigoriev I.V."/>
            <person name="Debuchy R."/>
            <person name="Gladieux P."/>
            <person name="Hiltunen Thoren M."/>
            <person name="Johannesson H."/>
        </authorList>
    </citation>
    <scope>NUCLEOTIDE SEQUENCE</scope>
    <source>
        <strain evidence="7">FGSC 1904</strain>
    </source>
</reference>
<evidence type="ECO:0000313" key="7">
    <source>
        <dbReference type="EMBL" id="KAK3392376.1"/>
    </source>
</evidence>
<comment type="subcellular location">
    <subcellularLocation>
        <location evidence="1">Membrane</location>
        <topology evidence="1">Multi-pass membrane protein</topology>
    </subcellularLocation>
</comment>
<evidence type="ECO:0000256" key="3">
    <source>
        <dbReference type="ARBA" id="ARBA00022989"/>
    </source>
</evidence>
<keyword evidence="4 6" id="KW-0472">Membrane</keyword>
<feature type="transmembrane region" description="Helical" evidence="6">
    <location>
        <begin position="84"/>
        <end position="103"/>
    </location>
</feature>
<keyword evidence="8" id="KW-1185">Reference proteome</keyword>
<evidence type="ECO:0000256" key="5">
    <source>
        <dbReference type="SAM" id="MobiDB-lite"/>
    </source>
</evidence>
<dbReference type="GO" id="GO:0006890">
    <property type="term" value="P:retrograde vesicle-mediated transport, Golgi to endoplasmic reticulum"/>
    <property type="evidence" value="ECO:0007669"/>
    <property type="project" value="InterPro"/>
</dbReference>
<evidence type="ECO:0000256" key="1">
    <source>
        <dbReference type="ARBA" id="ARBA00004141"/>
    </source>
</evidence>
<dbReference type="GO" id="GO:0004252">
    <property type="term" value="F:serine-type endopeptidase activity"/>
    <property type="evidence" value="ECO:0007669"/>
    <property type="project" value="TreeGrafter"/>
</dbReference>
<evidence type="ECO:0000256" key="2">
    <source>
        <dbReference type="ARBA" id="ARBA00022692"/>
    </source>
</evidence>
<dbReference type="PANTHER" id="PTHR43066">
    <property type="entry name" value="RHOMBOID-RELATED PROTEIN"/>
    <property type="match status" value="1"/>
</dbReference>
<dbReference type="Pfam" id="PF08551">
    <property type="entry name" value="DUF1751"/>
    <property type="match status" value="1"/>
</dbReference>
<gene>
    <name evidence="7" type="ORF">B0T20DRAFT_54685</name>
</gene>
<evidence type="ECO:0008006" key="9">
    <source>
        <dbReference type="Google" id="ProtNLM"/>
    </source>
</evidence>
<keyword evidence="3 6" id="KW-1133">Transmembrane helix</keyword>
<dbReference type="SMART" id="SM01160">
    <property type="entry name" value="DUF1751"/>
    <property type="match status" value="1"/>
</dbReference>
<dbReference type="Proteomes" id="UP001281003">
    <property type="component" value="Unassembled WGS sequence"/>
</dbReference>
<dbReference type="PANTHER" id="PTHR43066:SF21">
    <property type="entry name" value="UBIQUITIN-ASSOCIATED DOMAIN-CONTAINING PROTEIN 2"/>
    <property type="match status" value="1"/>
</dbReference>
<feature type="region of interest" description="Disordered" evidence="5">
    <location>
        <begin position="238"/>
        <end position="266"/>
    </location>
</feature>
<dbReference type="EMBL" id="JAUTDP010000011">
    <property type="protein sequence ID" value="KAK3392376.1"/>
    <property type="molecule type" value="Genomic_DNA"/>
</dbReference>
<protein>
    <recommendedName>
        <fullName evidence="9">DSC E3 ubiquitin ligase complex subunit 2</fullName>
    </recommendedName>
</protein>
<evidence type="ECO:0000313" key="8">
    <source>
        <dbReference type="Proteomes" id="UP001281003"/>
    </source>
</evidence>
<dbReference type="GO" id="GO:0016020">
    <property type="term" value="C:membrane"/>
    <property type="evidence" value="ECO:0007669"/>
    <property type="project" value="UniProtKB-SubCell"/>
</dbReference>
<keyword evidence="2 6" id="KW-0812">Transmembrane</keyword>